<gene>
    <name evidence="2" type="ORF">V6N12_037918</name>
</gene>
<feature type="transmembrane region" description="Helical" evidence="1">
    <location>
        <begin position="65"/>
        <end position="84"/>
    </location>
</feature>
<evidence type="ECO:0000313" key="2">
    <source>
        <dbReference type="EMBL" id="KAK8500058.1"/>
    </source>
</evidence>
<comment type="caution">
    <text evidence="2">The sequence shown here is derived from an EMBL/GenBank/DDBJ whole genome shotgun (WGS) entry which is preliminary data.</text>
</comment>
<keyword evidence="3" id="KW-1185">Reference proteome</keyword>
<protein>
    <submittedName>
        <fullName evidence="2">Uncharacterized protein</fullName>
    </submittedName>
</protein>
<organism evidence="2 3">
    <name type="scientific">Hibiscus sabdariffa</name>
    <name type="common">roselle</name>
    <dbReference type="NCBI Taxonomy" id="183260"/>
    <lineage>
        <taxon>Eukaryota</taxon>
        <taxon>Viridiplantae</taxon>
        <taxon>Streptophyta</taxon>
        <taxon>Embryophyta</taxon>
        <taxon>Tracheophyta</taxon>
        <taxon>Spermatophyta</taxon>
        <taxon>Magnoliopsida</taxon>
        <taxon>eudicotyledons</taxon>
        <taxon>Gunneridae</taxon>
        <taxon>Pentapetalae</taxon>
        <taxon>rosids</taxon>
        <taxon>malvids</taxon>
        <taxon>Malvales</taxon>
        <taxon>Malvaceae</taxon>
        <taxon>Malvoideae</taxon>
        <taxon>Hibiscus</taxon>
    </lineage>
</organism>
<feature type="transmembrane region" description="Helical" evidence="1">
    <location>
        <begin position="31"/>
        <end position="59"/>
    </location>
</feature>
<keyword evidence="1" id="KW-0472">Membrane</keyword>
<dbReference type="EMBL" id="JBBPBM010000224">
    <property type="protein sequence ID" value="KAK8500058.1"/>
    <property type="molecule type" value="Genomic_DNA"/>
</dbReference>
<accession>A0ABR2B0W6</accession>
<keyword evidence="1" id="KW-1133">Transmembrane helix</keyword>
<reference evidence="2 3" key="1">
    <citation type="journal article" date="2024" name="G3 (Bethesda)">
        <title>Genome assembly of Hibiscus sabdariffa L. provides insights into metabolisms of medicinal natural products.</title>
        <authorList>
            <person name="Kim T."/>
        </authorList>
    </citation>
    <scope>NUCLEOTIDE SEQUENCE [LARGE SCALE GENOMIC DNA]</scope>
    <source>
        <strain evidence="2">TK-2024</strain>
        <tissue evidence="2">Old leaves</tissue>
    </source>
</reference>
<evidence type="ECO:0000313" key="3">
    <source>
        <dbReference type="Proteomes" id="UP001472677"/>
    </source>
</evidence>
<proteinExistence type="predicted"/>
<name>A0ABR2B0W6_9ROSI</name>
<evidence type="ECO:0000256" key="1">
    <source>
        <dbReference type="SAM" id="Phobius"/>
    </source>
</evidence>
<keyword evidence="1" id="KW-0812">Transmembrane</keyword>
<dbReference type="Proteomes" id="UP001472677">
    <property type="component" value="Unassembled WGS sequence"/>
</dbReference>
<sequence length="124" mass="13753">MLESRSDQSEGHRSSSGFAVKHGVVTKDESLLGFSLVGVGGEVLKFLFQFLCLSCYGGIPVSGGVWSFRLLFFLCSMGGLALWWNEDANVNILKSGKNFINTRLLIKGEANWFRTFIYGPTYVE</sequence>